<evidence type="ECO:0000259" key="9">
    <source>
        <dbReference type="PROSITE" id="PS50893"/>
    </source>
</evidence>
<evidence type="ECO:0000313" key="12">
    <source>
        <dbReference type="Proteomes" id="UP000051574"/>
    </source>
</evidence>
<dbReference type="GO" id="GO:0016887">
    <property type="term" value="F:ATP hydrolysis activity"/>
    <property type="evidence" value="ECO:0007669"/>
    <property type="project" value="InterPro"/>
</dbReference>
<evidence type="ECO:0000313" key="11">
    <source>
        <dbReference type="EMBL" id="KRT79574.1"/>
    </source>
</evidence>
<evidence type="ECO:0000256" key="7">
    <source>
        <dbReference type="ARBA" id="ARBA00023136"/>
    </source>
</evidence>
<dbReference type="PROSITE" id="PS00211">
    <property type="entry name" value="ABC_TRANSPORTER_1"/>
    <property type="match status" value="1"/>
</dbReference>
<dbReference type="InterPro" id="IPR017871">
    <property type="entry name" value="ABC_transporter-like_CS"/>
</dbReference>
<reference evidence="11 12" key="1">
    <citation type="submission" date="2015-09" db="EMBL/GenBank/DDBJ databases">
        <title>Draft genome of the scarab beetle Oryctes borbonicus.</title>
        <authorList>
            <person name="Meyer J.M."/>
            <person name="Markov G.V."/>
            <person name="Baskaran P."/>
            <person name="Herrmann M."/>
            <person name="Sommer R.J."/>
            <person name="Roedelsperger C."/>
        </authorList>
    </citation>
    <scope>NUCLEOTIDE SEQUENCE [LARGE SCALE GENOMIC DNA]</scope>
    <source>
        <strain evidence="11">OB123</strain>
        <tissue evidence="11">Whole animal</tissue>
    </source>
</reference>
<dbReference type="InterPro" id="IPR011527">
    <property type="entry name" value="ABC1_TM_dom"/>
</dbReference>
<keyword evidence="3 8" id="KW-0812">Transmembrane</keyword>
<comment type="subcellular location">
    <subcellularLocation>
        <location evidence="1">Membrane</location>
        <topology evidence="1">Multi-pass membrane protein</topology>
    </subcellularLocation>
</comment>
<dbReference type="PANTHER" id="PTHR24223:SF415">
    <property type="entry name" value="FI20190P1"/>
    <property type="match status" value="1"/>
</dbReference>
<keyword evidence="7 8" id="KW-0472">Membrane</keyword>
<dbReference type="CDD" id="cd03244">
    <property type="entry name" value="ABCC_MRP_domain2"/>
    <property type="match status" value="1"/>
</dbReference>
<dbReference type="Pfam" id="PF00005">
    <property type="entry name" value="ABC_tran"/>
    <property type="match status" value="1"/>
</dbReference>
<feature type="domain" description="ABC transmembrane type-1" evidence="10">
    <location>
        <begin position="1"/>
        <end position="130"/>
    </location>
</feature>
<accession>A0A0T6AWV5</accession>
<keyword evidence="5 11" id="KW-0067">ATP-binding</keyword>
<dbReference type="OrthoDB" id="6500128at2759"/>
<keyword evidence="6 8" id="KW-1133">Transmembrane helix</keyword>
<sequence length="430" mass="47856">YVSTAKDIKHLEGIAKSPVLSHLGATLNGIATVRATRSEEVLKNDFDNHQNIHTSAWYLTISCMAGVGLWLDILCVLFLVCIVFGFIIMGEYSEVNDSNVGLAVSQAMILTGMLQFGVRQSTDMVNQMTSVERVLDYTEIESEETDVGGKSIIMNINYNSIAKRSPYKDKNISKSWPQIGRIYFDHLYLRYVPNEEPILRDLNLSIEPGEKIGIVGRTGAGKSSIIVALFRLAPIEGAILIDGIDTKTVALAELRNKISIIPQEPVLFCASVRYNLDPFGNFQDAEIYSVLEEVELKEAIPSLDFEIEGGGSNFSVGQRQLLCLARAILRNNNILVLDEATANVDHRTDALIQDTIRKKFSQCTVLTIAHRLNTIMDSDKILVMAAGKMVEYDQPYKLLQNTNGFLYKMVEETGPVIMEQLINVAMETYS</sequence>
<dbReference type="PANTHER" id="PTHR24223">
    <property type="entry name" value="ATP-BINDING CASSETTE SUB-FAMILY C"/>
    <property type="match status" value="1"/>
</dbReference>
<feature type="non-terminal residue" evidence="11">
    <location>
        <position position="1"/>
    </location>
</feature>
<dbReference type="SUPFAM" id="SSF52540">
    <property type="entry name" value="P-loop containing nucleoside triphosphate hydrolases"/>
    <property type="match status" value="1"/>
</dbReference>
<evidence type="ECO:0000256" key="4">
    <source>
        <dbReference type="ARBA" id="ARBA00022741"/>
    </source>
</evidence>
<feature type="transmembrane region" description="Helical" evidence="8">
    <location>
        <begin position="100"/>
        <end position="118"/>
    </location>
</feature>
<protein>
    <submittedName>
        <fullName evidence="11">ABC transporter ATP-binding protein</fullName>
    </submittedName>
</protein>
<name>A0A0T6AWV5_9SCAR</name>
<comment type="caution">
    <text evidence="11">The sequence shown here is derived from an EMBL/GenBank/DDBJ whole genome shotgun (WGS) entry which is preliminary data.</text>
</comment>
<dbReference type="FunFam" id="3.40.50.300:FF:000163">
    <property type="entry name" value="Multidrug resistance-associated protein member 4"/>
    <property type="match status" value="1"/>
</dbReference>
<dbReference type="Gene3D" id="1.20.1560.10">
    <property type="entry name" value="ABC transporter type 1, transmembrane domain"/>
    <property type="match status" value="1"/>
</dbReference>
<feature type="non-terminal residue" evidence="11">
    <location>
        <position position="430"/>
    </location>
</feature>
<dbReference type="EMBL" id="LJIG01022624">
    <property type="protein sequence ID" value="KRT79574.1"/>
    <property type="molecule type" value="Genomic_DNA"/>
</dbReference>
<evidence type="ECO:0000259" key="10">
    <source>
        <dbReference type="PROSITE" id="PS50929"/>
    </source>
</evidence>
<evidence type="ECO:0000256" key="6">
    <source>
        <dbReference type="ARBA" id="ARBA00022989"/>
    </source>
</evidence>
<keyword evidence="4" id="KW-0547">Nucleotide-binding</keyword>
<gene>
    <name evidence="11" type="ORF">AMK59_8532</name>
</gene>
<dbReference type="AlphaFoldDB" id="A0A0T6AWV5"/>
<dbReference type="GO" id="GO:0140359">
    <property type="term" value="F:ABC-type transporter activity"/>
    <property type="evidence" value="ECO:0007669"/>
    <property type="project" value="InterPro"/>
</dbReference>
<proteinExistence type="predicted"/>
<evidence type="ECO:0000256" key="1">
    <source>
        <dbReference type="ARBA" id="ARBA00004141"/>
    </source>
</evidence>
<dbReference type="Proteomes" id="UP000051574">
    <property type="component" value="Unassembled WGS sequence"/>
</dbReference>
<keyword evidence="2" id="KW-0813">Transport</keyword>
<dbReference type="InterPro" id="IPR036640">
    <property type="entry name" value="ABC1_TM_sf"/>
</dbReference>
<feature type="transmembrane region" description="Helical" evidence="8">
    <location>
        <begin position="56"/>
        <end position="88"/>
    </location>
</feature>
<organism evidence="11 12">
    <name type="scientific">Oryctes borbonicus</name>
    <dbReference type="NCBI Taxonomy" id="1629725"/>
    <lineage>
        <taxon>Eukaryota</taxon>
        <taxon>Metazoa</taxon>
        <taxon>Ecdysozoa</taxon>
        <taxon>Arthropoda</taxon>
        <taxon>Hexapoda</taxon>
        <taxon>Insecta</taxon>
        <taxon>Pterygota</taxon>
        <taxon>Neoptera</taxon>
        <taxon>Endopterygota</taxon>
        <taxon>Coleoptera</taxon>
        <taxon>Polyphaga</taxon>
        <taxon>Scarabaeiformia</taxon>
        <taxon>Scarabaeidae</taxon>
        <taxon>Dynastinae</taxon>
        <taxon>Oryctes</taxon>
    </lineage>
</organism>
<dbReference type="InterPro" id="IPR027417">
    <property type="entry name" value="P-loop_NTPase"/>
</dbReference>
<evidence type="ECO:0000256" key="5">
    <source>
        <dbReference type="ARBA" id="ARBA00022840"/>
    </source>
</evidence>
<evidence type="ECO:0000256" key="8">
    <source>
        <dbReference type="SAM" id="Phobius"/>
    </source>
</evidence>
<dbReference type="PROSITE" id="PS50893">
    <property type="entry name" value="ABC_TRANSPORTER_2"/>
    <property type="match status" value="1"/>
</dbReference>
<dbReference type="InterPro" id="IPR050173">
    <property type="entry name" value="ABC_transporter_C-like"/>
</dbReference>
<evidence type="ECO:0000256" key="3">
    <source>
        <dbReference type="ARBA" id="ARBA00022692"/>
    </source>
</evidence>
<dbReference type="GO" id="GO:0005524">
    <property type="term" value="F:ATP binding"/>
    <property type="evidence" value="ECO:0007669"/>
    <property type="project" value="UniProtKB-KW"/>
</dbReference>
<dbReference type="GO" id="GO:0016020">
    <property type="term" value="C:membrane"/>
    <property type="evidence" value="ECO:0007669"/>
    <property type="project" value="UniProtKB-SubCell"/>
</dbReference>
<dbReference type="InterPro" id="IPR003439">
    <property type="entry name" value="ABC_transporter-like_ATP-bd"/>
</dbReference>
<dbReference type="PROSITE" id="PS50929">
    <property type="entry name" value="ABC_TM1F"/>
    <property type="match status" value="1"/>
</dbReference>
<evidence type="ECO:0000256" key="2">
    <source>
        <dbReference type="ARBA" id="ARBA00022448"/>
    </source>
</evidence>
<dbReference type="InterPro" id="IPR003593">
    <property type="entry name" value="AAA+_ATPase"/>
</dbReference>
<feature type="domain" description="ABC transporter" evidence="9">
    <location>
        <begin position="182"/>
        <end position="411"/>
    </location>
</feature>
<dbReference type="Gene3D" id="3.40.50.300">
    <property type="entry name" value="P-loop containing nucleotide triphosphate hydrolases"/>
    <property type="match status" value="1"/>
</dbReference>
<dbReference type="SMART" id="SM00382">
    <property type="entry name" value="AAA"/>
    <property type="match status" value="1"/>
</dbReference>
<dbReference type="SUPFAM" id="SSF90123">
    <property type="entry name" value="ABC transporter transmembrane region"/>
    <property type="match status" value="1"/>
</dbReference>
<keyword evidence="12" id="KW-1185">Reference proteome</keyword>